<comment type="caution">
    <text evidence="1">The sequence shown here is derived from an EMBL/GenBank/DDBJ whole genome shotgun (WGS) entry which is preliminary data.</text>
</comment>
<protein>
    <recommendedName>
        <fullName evidence="3">PIN domain-containing protein</fullName>
    </recommendedName>
</protein>
<evidence type="ECO:0008006" key="3">
    <source>
        <dbReference type="Google" id="ProtNLM"/>
    </source>
</evidence>
<proteinExistence type="predicted"/>
<name>A0A7Y9QTS1_9BURK</name>
<sequence length="205" mass="21825">MLRCLLDADALAWLLRLDSDPAHDEHRQAWLAEAQRQRATLLIPAAMLADWLVETGPAGEAAFKALRLARPVEVAAFDERAARELVRLHTFASTTDDDRWSRASREQRQLVALAVVRQAALVGEAPRLDAAAALAGVAFVSMGDIASLGVPPQLSLPLDVQDASAAASVAPLSPLDKGVFSDLAQAFSAFDLLVSDPLSSETPAP</sequence>
<evidence type="ECO:0000313" key="2">
    <source>
        <dbReference type="Proteomes" id="UP000518288"/>
    </source>
</evidence>
<evidence type="ECO:0000313" key="1">
    <source>
        <dbReference type="EMBL" id="NYG31263.1"/>
    </source>
</evidence>
<dbReference type="AlphaFoldDB" id="A0A7Y9QTS1"/>
<dbReference type="RefSeq" id="WP_179632270.1">
    <property type="nucleotide sequence ID" value="NZ_CAXYYM010000050.1"/>
</dbReference>
<dbReference type="EMBL" id="JACCFH010000001">
    <property type="protein sequence ID" value="NYG31263.1"/>
    <property type="molecule type" value="Genomic_DNA"/>
</dbReference>
<dbReference type="Proteomes" id="UP000518288">
    <property type="component" value="Unassembled WGS sequence"/>
</dbReference>
<accession>A0A7Y9QTS1</accession>
<reference evidence="1 2" key="1">
    <citation type="submission" date="2020-07" db="EMBL/GenBank/DDBJ databases">
        <title>Genomic Encyclopedia of Archaeal and Bacterial Type Strains, Phase II (KMG-II): from individual species to whole genera.</title>
        <authorList>
            <person name="Goeker M."/>
        </authorList>
    </citation>
    <scope>NUCLEOTIDE SEQUENCE [LARGE SCALE GENOMIC DNA]</scope>
    <source>
        <strain evidence="1 2">DSM 21226</strain>
    </source>
</reference>
<gene>
    <name evidence="1" type="ORF">BDD16_000249</name>
</gene>
<keyword evidence="2" id="KW-1185">Reference proteome</keyword>
<organism evidence="1 2">
    <name type="scientific">Sphaerotilus montanus</name>
    <dbReference type="NCBI Taxonomy" id="522889"/>
    <lineage>
        <taxon>Bacteria</taxon>
        <taxon>Pseudomonadati</taxon>
        <taxon>Pseudomonadota</taxon>
        <taxon>Betaproteobacteria</taxon>
        <taxon>Burkholderiales</taxon>
        <taxon>Sphaerotilaceae</taxon>
        <taxon>Sphaerotilus</taxon>
    </lineage>
</organism>